<dbReference type="AlphaFoldDB" id="A0A6G4WGM0"/>
<dbReference type="SUPFAM" id="SSF161098">
    <property type="entry name" value="MetI-like"/>
    <property type="match status" value="1"/>
</dbReference>
<feature type="transmembrane region" description="Helical" evidence="7">
    <location>
        <begin position="163"/>
        <end position="188"/>
    </location>
</feature>
<keyword evidence="2 7" id="KW-0813">Transport</keyword>
<dbReference type="GO" id="GO:0005886">
    <property type="term" value="C:plasma membrane"/>
    <property type="evidence" value="ECO:0007669"/>
    <property type="project" value="UniProtKB-SubCell"/>
</dbReference>
<keyword evidence="3" id="KW-1003">Cell membrane</keyword>
<sequence>MTRANLLQIAVFAALFGLLELGTQMGWISRFTIIPPSEMVTGAYNLFASGKIVPDFVSTMWSVIVASLLAIATGFVAGAMVHSLPQLRRTLDPFFASYYAVPIFAFYPLFIFIFGLTDIPKMIIAYFYAVVAMMINTMNGLDRMPAVYSKTARVLRMSGTAKTFWVTLPAAMPYVFTGVKLAIAYAFLGTIAAEFILSTSGLGHAISFAYLNFDNNGLYSNILIVLTLSVVLNMVLFYWERILLTRRGLA</sequence>
<dbReference type="EMBL" id="JAAKZF010000036">
    <property type="protein sequence ID" value="NGO53749.1"/>
    <property type="molecule type" value="Genomic_DNA"/>
</dbReference>
<comment type="subcellular location">
    <subcellularLocation>
        <location evidence="1 7">Cell membrane</location>
        <topology evidence="1 7">Multi-pass membrane protein</topology>
    </subcellularLocation>
</comment>
<proteinExistence type="inferred from homology"/>
<feature type="transmembrane region" description="Helical" evidence="7">
    <location>
        <begin position="96"/>
        <end position="117"/>
    </location>
</feature>
<keyword evidence="4 7" id="KW-0812">Transmembrane</keyword>
<dbReference type="RefSeq" id="WP_008838278.1">
    <property type="nucleotide sequence ID" value="NZ_JAAKZF010000036.1"/>
</dbReference>
<comment type="similarity">
    <text evidence="7">Belongs to the binding-protein-dependent transport system permease family.</text>
</comment>
<dbReference type="InterPro" id="IPR035906">
    <property type="entry name" value="MetI-like_sf"/>
</dbReference>
<evidence type="ECO:0000256" key="3">
    <source>
        <dbReference type="ARBA" id="ARBA00022475"/>
    </source>
</evidence>
<feature type="transmembrane region" description="Helical" evidence="7">
    <location>
        <begin position="123"/>
        <end position="142"/>
    </location>
</feature>
<dbReference type="InterPro" id="IPR000515">
    <property type="entry name" value="MetI-like"/>
</dbReference>
<feature type="transmembrane region" description="Helical" evidence="7">
    <location>
        <begin position="60"/>
        <end position="84"/>
    </location>
</feature>
<evidence type="ECO:0000313" key="9">
    <source>
        <dbReference type="EMBL" id="NGO53749.1"/>
    </source>
</evidence>
<evidence type="ECO:0000256" key="2">
    <source>
        <dbReference type="ARBA" id="ARBA00022448"/>
    </source>
</evidence>
<feature type="transmembrane region" description="Helical" evidence="7">
    <location>
        <begin position="218"/>
        <end position="239"/>
    </location>
</feature>
<evidence type="ECO:0000256" key="4">
    <source>
        <dbReference type="ARBA" id="ARBA00022692"/>
    </source>
</evidence>
<name>A0A6G4WGM0_9HYPH</name>
<dbReference type="PANTHER" id="PTHR30151">
    <property type="entry name" value="ALKANE SULFONATE ABC TRANSPORTER-RELATED, MEMBRANE SUBUNIT"/>
    <property type="match status" value="1"/>
</dbReference>
<evidence type="ECO:0000313" key="10">
    <source>
        <dbReference type="Proteomes" id="UP001642900"/>
    </source>
</evidence>
<keyword evidence="5 7" id="KW-1133">Transmembrane helix</keyword>
<dbReference type="Gene3D" id="1.10.3720.10">
    <property type="entry name" value="MetI-like"/>
    <property type="match status" value="1"/>
</dbReference>
<dbReference type="CDD" id="cd06261">
    <property type="entry name" value="TM_PBP2"/>
    <property type="match status" value="1"/>
</dbReference>
<organism evidence="9 10">
    <name type="scientific">Allomesorhizobium camelthorni</name>
    <dbReference type="NCBI Taxonomy" id="475069"/>
    <lineage>
        <taxon>Bacteria</taxon>
        <taxon>Pseudomonadati</taxon>
        <taxon>Pseudomonadota</taxon>
        <taxon>Alphaproteobacteria</taxon>
        <taxon>Hyphomicrobiales</taxon>
        <taxon>Phyllobacteriaceae</taxon>
        <taxon>Allomesorhizobium</taxon>
    </lineage>
</organism>
<comment type="caution">
    <text evidence="9">The sequence shown here is derived from an EMBL/GenBank/DDBJ whole genome shotgun (WGS) entry which is preliminary data.</text>
</comment>
<dbReference type="GO" id="GO:0055085">
    <property type="term" value="P:transmembrane transport"/>
    <property type="evidence" value="ECO:0007669"/>
    <property type="project" value="InterPro"/>
</dbReference>
<evidence type="ECO:0000256" key="5">
    <source>
        <dbReference type="ARBA" id="ARBA00022989"/>
    </source>
</evidence>
<gene>
    <name evidence="9" type="ORF">G6N73_21725</name>
</gene>
<reference evidence="9 10" key="1">
    <citation type="submission" date="2020-02" db="EMBL/GenBank/DDBJ databases">
        <title>Genome sequence of strain CCNWXJ40-4.</title>
        <authorList>
            <person name="Gao J."/>
            <person name="Sun J."/>
        </authorList>
    </citation>
    <scope>NUCLEOTIDE SEQUENCE [LARGE SCALE GENOMIC DNA]</scope>
    <source>
        <strain evidence="9 10">CCNWXJ 40-4</strain>
    </source>
</reference>
<protein>
    <submittedName>
        <fullName evidence="9">ABC transporter permease subunit</fullName>
    </submittedName>
</protein>
<dbReference type="Pfam" id="PF00528">
    <property type="entry name" value="BPD_transp_1"/>
    <property type="match status" value="1"/>
</dbReference>
<keyword evidence="6 7" id="KW-0472">Membrane</keyword>
<dbReference type="PANTHER" id="PTHR30151:SF0">
    <property type="entry name" value="ABC TRANSPORTER PERMEASE PROTEIN MJ0413-RELATED"/>
    <property type="match status" value="1"/>
</dbReference>
<dbReference type="PROSITE" id="PS50928">
    <property type="entry name" value="ABC_TM1"/>
    <property type="match status" value="1"/>
</dbReference>
<keyword evidence="10" id="KW-1185">Reference proteome</keyword>
<dbReference type="Proteomes" id="UP001642900">
    <property type="component" value="Unassembled WGS sequence"/>
</dbReference>
<evidence type="ECO:0000256" key="6">
    <source>
        <dbReference type="ARBA" id="ARBA00023136"/>
    </source>
</evidence>
<evidence type="ECO:0000256" key="7">
    <source>
        <dbReference type="RuleBase" id="RU363032"/>
    </source>
</evidence>
<feature type="domain" description="ABC transmembrane type-1" evidence="8">
    <location>
        <begin position="56"/>
        <end position="236"/>
    </location>
</feature>
<evidence type="ECO:0000256" key="1">
    <source>
        <dbReference type="ARBA" id="ARBA00004651"/>
    </source>
</evidence>
<accession>A0A6G4WGM0</accession>
<evidence type="ECO:0000259" key="8">
    <source>
        <dbReference type="PROSITE" id="PS50928"/>
    </source>
</evidence>